<dbReference type="CDD" id="cd04276">
    <property type="entry name" value="ZnMc_MMP_like_2"/>
    <property type="match status" value="1"/>
</dbReference>
<dbReference type="Pfam" id="PF17148">
    <property type="entry name" value="DUF5117"/>
    <property type="match status" value="1"/>
</dbReference>
<dbReference type="SUPFAM" id="SSF55486">
    <property type="entry name" value="Metalloproteases ('zincins'), catalytic domain"/>
    <property type="match status" value="1"/>
</dbReference>
<name>A0ABX7STD1_9FLAO</name>
<dbReference type="Proteomes" id="UP000663935">
    <property type="component" value="Chromosome"/>
</dbReference>
<feature type="domain" description="DUF5117" evidence="3">
    <location>
        <begin position="139"/>
        <end position="308"/>
    </location>
</feature>
<dbReference type="InterPro" id="IPR032534">
    <property type="entry name" value="EcxA_zinc-bd"/>
</dbReference>
<dbReference type="InterPro" id="IPR024079">
    <property type="entry name" value="MetalloPept_cat_dom_sf"/>
</dbReference>
<protein>
    <submittedName>
        <fullName evidence="4">Zinc-dependent metalloprotease</fullName>
    </submittedName>
</protein>
<keyword evidence="4" id="KW-0645">Protease</keyword>
<evidence type="ECO:0000259" key="2">
    <source>
        <dbReference type="Pfam" id="PF16313"/>
    </source>
</evidence>
<feature type="signal peptide" evidence="1">
    <location>
        <begin position="1"/>
        <end position="22"/>
    </location>
</feature>
<dbReference type="InterPro" id="IPR033413">
    <property type="entry name" value="DUF5117"/>
</dbReference>
<evidence type="ECO:0000256" key="1">
    <source>
        <dbReference type="SAM" id="SignalP"/>
    </source>
</evidence>
<dbReference type="Pfam" id="PF16313">
    <property type="entry name" value="DUF4953"/>
    <property type="match status" value="1"/>
</dbReference>
<dbReference type="GO" id="GO:0008237">
    <property type="term" value="F:metallopeptidase activity"/>
    <property type="evidence" value="ECO:0007669"/>
    <property type="project" value="UniProtKB-KW"/>
</dbReference>
<reference evidence="4 5" key="1">
    <citation type="submission" date="2021-03" db="EMBL/GenBank/DDBJ databases">
        <title>Complete genome of Polaribacter_sp.G4M1.</title>
        <authorList>
            <person name="Jeong S.W."/>
            <person name="Bae J.W."/>
        </authorList>
    </citation>
    <scope>NUCLEOTIDE SEQUENCE [LARGE SCALE GENOMIC DNA]</scope>
    <source>
        <strain evidence="4 5">G4M1</strain>
    </source>
</reference>
<evidence type="ECO:0000313" key="4">
    <source>
        <dbReference type="EMBL" id="QTD37152.1"/>
    </source>
</evidence>
<keyword evidence="1" id="KW-0732">Signal</keyword>
<feature type="domain" description="EcxA zinc-binding" evidence="2">
    <location>
        <begin position="482"/>
        <end position="796"/>
    </location>
</feature>
<feature type="chain" id="PRO_5045894788" evidence="1">
    <location>
        <begin position="23"/>
        <end position="875"/>
    </location>
</feature>
<dbReference type="RefSeq" id="WP_207971326.1">
    <property type="nucleotide sequence ID" value="NZ_CP071795.1"/>
</dbReference>
<accession>A0ABX7STD1</accession>
<gene>
    <name evidence="4" type="ORF">JL193_13690</name>
</gene>
<evidence type="ECO:0000313" key="5">
    <source>
        <dbReference type="Proteomes" id="UP000663935"/>
    </source>
</evidence>
<keyword evidence="5" id="KW-1185">Reference proteome</keyword>
<proteinExistence type="predicted"/>
<organism evidence="4 5">
    <name type="scientific">Polaribacter batillariae</name>
    <dbReference type="NCBI Taxonomy" id="2808900"/>
    <lineage>
        <taxon>Bacteria</taxon>
        <taxon>Pseudomonadati</taxon>
        <taxon>Bacteroidota</taxon>
        <taxon>Flavobacteriia</taxon>
        <taxon>Flavobacteriales</taxon>
        <taxon>Flavobacteriaceae</taxon>
    </lineage>
</organism>
<keyword evidence="4" id="KW-0482">Metalloprotease</keyword>
<sequence>MKTTKLKSFKIIFSLFLTLAVAGVQDTNAQFWKKKKKEPTKAEMTAKKKTAKKKGKTIKDLTKSSKKIEGLFTIFQDTITGATKLLVKKDQLDKDFIYFSQIADGVIEAGQFRGAYQASNVFNLKKYFNRLEFVVPNTAFYFDKKNAISKSSKANISDAVVASGKILAEDEKTGEYLIEADGLFLSETFTRIKNPRPGQSPFSFSLGRFDKSKSKIEEIKNYPENTNIKTEYVYSNPTAINGGGAAVTDGRNVSIKVFHTFMNMPKDDYETRLDDPRVGYFLTQTNDMTSTDVVNYRDFIHRWRLVKKNPNAALSEPVTPITWWIENTTPLEFRETIKEGVLAWNKAFEKAGFINAMVVKVQPDDAKWDAGDVRYNVLRWTSSPIPPFGGYGPSFVNPRTGEILGADIMLEFVHFTNRVYYDRIFNNATALSLGILTEEEEKAKFFQNKENRLYCSMGHLMHENTLFGQTVLSAAGASELEMEGMKKEGMKSLIMHEIGHTLGLNHNMKASHLFSPEELADANFIKGKALTGSVMDYAGINLTIDRSKQGQYYDMAVGPYDIWAIQFGYTPFKTEEERNKLLETSTKPELIFGNDADDMRAPGKAIDPRVMIGDLSNDPIRYSIDRIKLVNKMMKDVKTRFGNEGKSYMQLRQAYYILSTQSAMAAGVISRYIGGVYVDRAAPGQAGGTQPYTPVSLEDQKRAMDALKKYVFAPDAFTAPKDLYNYLASQRRGYNFFSGPEDPKIHEQILSYQTSVLSHIMHPNTLQRISNSELYGNKYKLSTFMTDLNNTMFKPDIYGSVNSFRQNLQAAYTKGLISMISGKTSSRYTVAAKSMAIYNLNTIKSWVSSNKGDTATKAHKAHLKTLITNALKEIK</sequence>
<keyword evidence="4" id="KW-0378">Hydrolase</keyword>
<dbReference type="Gene3D" id="3.40.390.10">
    <property type="entry name" value="Collagenase (Catalytic Domain)"/>
    <property type="match status" value="1"/>
</dbReference>
<dbReference type="EMBL" id="CP071795">
    <property type="protein sequence ID" value="QTD37152.1"/>
    <property type="molecule type" value="Genomic_DNA"/>
</dbReference>
<dbReference type="PANTHER" id="PTHR38478:SF1">
    <property type="entry name" value="ZINC DEPENDENT METALLOPROTEASE DOMAIN LIPOPROTEIN"/>
    <property type="match status" value="1"/>
</dbReference>
<dbReference type="InterPro" id="IPR034032">
    <property type="entry name" value="Zn_MMP-like_bac"/>
</dbReference>
<evidence type="ECO:0000259" key="3">
    <source>
        <dbReference type="Pfam" id="PF17148"/>
    </source>
</evidence>
<dbReference type="PANTHER" id="PTHR38478">
    <property type="entry name" value="PEPTIDASE M1A AND M12B"/>
    <property type="match status" value="1"/>
</dbReference>